<keyword evidence="2" id="KW-1185">Reference proteome</keyword>
<gene>
    <name evidence="1" type="ORF">SAMN05216243_2218</name>
</gene>
<proteinExistence type="predicted"/>
<dbReference type="EMBL" id="FNFL01000003">
    <property type="protein sequence ID" value="SDK18410.1"/>
    <property type="molecule type" value="Genomic_DNA"/>
</dbReference>
<evidence type="ECO:0008006" key="3">
    <source>
        <dbReference type="Google" id="ProtNLM"/>
    </source>
</evidence>
<dbReference type="RefSeq" id="WP_245690116.1">
    <property type="nucleotide sequence ID" value="NZ_FNFL01000003.1"/>
</dbReference>
<dbReference type="STRING" id="407036.SAMN05216243_2218"/>
<protein>
    <recommendedName>
        <fullName evidence="3">Permuted papain-like amidase enzyme, YaeF/YiiX, C92 family</fullName>
    </recommendedName>
</protein>
<accession>A0A1G8ZWB3</accession>
<organism evidence="1 2">
    <name type="scientific">Sediminibacillus albus</name>
    <dbReference type="NCBI Taxonomy" id="407036"/>
    <lineage>
        <taxon>Bacteria</taxon>
        <taxon>Bacillati</taxon>
        <taxon>Bacillota</taxon>
        <taxon>Bacilli</taxon>
        <taxon>Bacillales</taxon>
        <taxon>Bacillaceae</taxon>
        <taxon>Sediminibacillus</taxon>
    </lineage>
</organism>
<reference evidence="1 2" key="1">
    <citation type="submission" date="2016-10" db="EMBL/GenBank/DDBJ databases">
        <authorList>
            <person name="de Groot N.N."/>
        </authorList>
    </citation>
    <scope>NUCLEOTIDE SEQUENCE [LARGE SCALE GENOMIC DNA]</scope>
    <source>
        <strain evidence="1 2">CGMCC 1.6502</strain>
    </source>
</reference>
<evidence type="ECO:0000313" key="2">
    <source>
        <dbReference type="Proteomes" id="UP000198694"/>
    </source>
</evidence>
<sequence>MILAKQRQEPDVLYGKLRDLNATGLVKQYPDKQKTMMAPGDILYSSKGLSTFLVGHVGMVGKDYHIYHSHPQGGFFDPLPAYLSRHKFGTELIVLRPVKGAEAAAEWVLVAISLVKRYVFHPKLDVITYNYCSKFIWQAFWYTGYGDLTGRNLHDTKLAWIYPLNLKQSCLLTPITTLTLSSKQSS</sequence>
<dbReference type="SUPFAM" id="SSF54001">
    <property type="entry name" value="Cysteine proteinases"/>
    <property type="match status" value="1"/>
</dbReference>
<evidence type="ECO:0000313" key="1">
    <source>
        <dbReference type="EMBL" id="SDK18410.1"/>
    </source>
</evidence>
<dbReference type="InterPro" id="IPR038765">
    <property type="entry name" value="Papain-like_cys_pep_sf"/>
</dbReference>
<dbReference type="Proteomes" id="UP000198694">
    <property type="component" value="Unassembled WGS sequence"/>
</dbReference>
<name>A0A1G8ZWB3_9BACI</name>
<dbReference type="AlphaFoldDB" id="A0A1G8ZWB3"/>